<protein>
    <submittedName>
        <fullName evidence="2">Integrase/recombinase xerD-like</fullName>
    </submittedName>
</protein>
<proteinExistence type="predicted"/>
<evidence type="ECO:0000313" key="2">
    <source>
        <dbReference type="EMBL" id="CAK9058762.1"/>
    </source>
</evidence>
<gene>
    <name evidence="2" type="ORF">SCF082_LOCUS31254</name>
</gene>
<keyword evidence="3" id="KW-1185">Reference proteome</keyword>
<dbReference type="Proteomes" id="UP001642464">
    <property type="component" value="Unassembled WGS sequence"/>
</dbReference>
<comment type="caution">
    <text evidence="2">The sequence shown here is derived from an EMBL/GenBank/DDBJ whole genome shotgun (WGS) entry which is preliminary data.</text>
</comment>
<feature type="region of interest" description="Disordered" evidence="1">
    <location>
        <begin position="334"/>
        <end position="357"/>
    </location>
</feature>
<organism evidence="2 3">
    <name type="scientific">Durusdinium trenchii</name>
    <dbReference type="NCBI Taxonomy" id="1381693"/>
    <lineage>
        <taxon>Eukaryota</taxon>
        <taxon>Sar</taxon>
        <taxon>Alveolata</taxon>
        <taxon>Dinophyceae</taxon>
        <taxon>Suessiales</taxon>
        <taxon>Symbiodiniaceae</taxon>
        <taxon>Durusdinium</taxon>
    </lineage>
</organism>
<sequence length="591" mass="67698">DYRLYQTFNLEELQNYALQCWRLNCRGQFQVDHLIGSSPGSEGRIIPFSIHGGHIRLLVPEDCKEDPVKIAAALTLAGHVNREWHCEGWREFLANEDTAAPLEFWSLDWSDARSRYRMQHPGDPLQKKDRRPEFDLEDPKVAAYYLEETQALPGPTTANVWEFGAPCTSFCDFCLLNGGTRSYSAPEGQGPLTSSERAGNYCCQLTCQMCEQLFLHDKEFILESSMPSGRYPKIWDQPAVKRLQELTGLPIVPTHLCERGCAPSDQPNLHYKKGQWNLVSPALYYHALLLARRCRGLHKRLDVKGESDLVNAWMRAWHGNRKNPRQEYESWLNDDKSEETQRAKGRSNSAPPGHLVLPKAIGKSRERLCVDANKELRRDQAWLDALPDQTQEQKKQDEDDLLRFTTYLAHVVGRTEGAIKPRLFAIKAGHLVAGYEDPMLHRVRIWAALSGYKRWRPATKKKYPVLPSMLLWVRQRLTTSQTYSRADQLIIWAALMVGFFFLLRASEYLVTLGRSWGSTRTLRGCDVEGCLENDKQVNNLHHAEEIVTYLNGSKTDQLNQGTARNQFKSGHRTLCVVTALAEYQNLKPERF</sequence>
<accession>A0ABP0N6R4</accession>
<dbReference type="EMBL" id="CAXAMM010026358">
    <property type="protein sequence ID" value="CAK9058762.1"/>
    <property type="molecule type" value="Genomic_DNA"/>
</dbReference>
<evidence type="ECO:0000313" key="3">
    <source>
        <dbReference type="Proteomes" id="UP001642464"/>
    </source>
</evidence>
<reference evidence="2 3" key="1">
    <citation type="submission" date="2024-02" db="EMBL/GenBank/DDBJ databases">
        <authorList>
            <person name="Chen Y."/>
            <person name="Shah S."/>
            <person name="Dougan E. K."/>
            <person name="Thang M."/>
            <person name="Chan C."/>
        </authorList>
    </citation>
    <scope>NUCLEOTIDE SEQUENCE [LARGE SCALE GENOMIC DNA]</scope>
</reference>
<evidence type="ECO:0000256" key="1">
    <source>
        <dbReference type="SAM" id="MobiDB-lite"/>
    </source>
</evidence>
<feature type="non-terminal residue" evidence="2">
    <location>
        <position position="1"/>
    </location>
</feature>
<name>A0ABP0N6R4_9DINO</name>